<dbReference type="CDD" id="cd14948">
    <property type="entry name" value="BACON"/>
    <property type="match status" value="2"/>
</dbReference>
<dbReference type="Gene3D" id="3.20.20.80">
    <property type="entry name" value="Glycosidases"/>
    <property type="match status" value="1"/>
</dbReference>
<dbReference type="SUPFAM" id="SSF51445">
    <property type="entry name" value="(Trans)glycosidases"/>
    <property type="match status" value="1"/>
</dbReference>
<dbReference type="InterPro" id="IPR017853">
    <property type="entry name" value="GH"/>
</dbReference>
<dbReference type="InterPro" id="IPR024361">
    <property type="entry name" value="BACON"/>
</dbReference>
<dbReference type="RefSeq" id="WP_022347711.1">
    <property type="nucleotide sequence ID" value="NZ_JGCY01000356.1"/>
</dbReference>
<dbReference type="CDD" id="cd11350">
    <property type="entry name" value="AmyAc_4"/>
    <property type="match status" value="1"/>
</dbReference>
<dbReference type="PANTHER" id="PTHR10357">
    <property type="entry name" value="ALPHA-AMYLASE FAMILY MEMBER"/>
    <property type="match status" value="1"/>
</dbReference>
<dbReference type="GO" id="GO:0004556">
    <property type="term" value="F:alpha-amylase activity"/>
    <property type="evidence" value="ECO:0007669"/>
    <property type="project" value="TreeGrafter"/>
</dbReference>
<dbReference type="GO" id="GO:0009313">
    <property type="term" value="P:oligosaccharide catabolic process"/>
    <property type="evidence" value="ECO:0007669"/>
    <property type="project" value="TreeGrafter"/>
</dbReference>
<feature type="domain" description="Glycosyl hydrolase family 13 catalytic" evidence="1">
    <location>
        <begin position="508"/>
        <end position="861"/>
    </location>
</feature>
<dbReference type="Pfam" id="PF13004">
    <property type="entry name" value="BACON"/>
    <property type="match status" value="2"/>
</dbReference>
<evidence type="ECO:0000259" key="1">
    <source>
        <dbReference type="SMART" id="SM00642"/>
    </source>
</evidence>
<dbReference type="Proteomes" id="UP000020529">
    <property type="component" value="Unassembled WGS sequence"/>
</dbReference>
<dbReference type="Pfam" id="PF00128">
    <property type="entry name" value="Alpha-amylase"/>
    <property type="match status" value="1"/>
</dbReference>
<reference evidence="2 3" key="1">
    <citation type="submission" date="2014-02" db="EMBL/GenBank/DDBJ databases">
        <authorList>
            <person name="Sears C."/>
            <person name="Carroll K."/>
            <person name="Sack B.R."/>
            <person name="Qadri F."/>
            <person name="Myers L.L."/>
            <person name="Chung G.-T."/>
            <person name="Escheverria P."/>
            <person name="Fraser C.M."/>
            <person name="Sadzewicz L."/>
            <person name="Shefchek K.A."/>
            <person name="Tallon L."/>
            <person name="Das S.P."/>
            <person name="Daugherty S."/>
            <person name="Mongodin E.F."/>
        </authorList>
    </citation>
    <scope>NUCLEOTIDE SEQUENCE [LARGE SCALE GENOMIC DNA]</scope>
    <source>
        <strain evidence="3">3988T(B)14</strain>
    </source>
</reference>
<dbReference type="EMBL" id="JGCY01000356">
    <property type="protein sequence ID" value="EXY73578.1"/>
    <property type="molecule type" value="Genomic_DNA"/>
</dbReference>
<evidence type="ECO:0000313" key="2">
    <source>
        <dbReference type="EMBL" id="EXY73578.1"/>
    </source>
</evidence>
<dbReference type="InterPro" id="IPR014756">
    <property type="entry name" value="Ig_E-set"/>
</dbReference>
<sequence length="953" mass="106642">MKYLTFPFLLLLLPLIGFGCSSEEKETDSLILSSDSEIFFEQGIDFAATSGTRNLSFSSGRPWRISLTTDTDTRRATDWCTVSPSSGTAGDASVTISIQENTDYDSRSVKLTLVAGGIEKSFTVSQKQKDALTLTASRFEMGKEGGTVEVEVKANITFEVEIPEVDRSWISQANTRGLVATNLAFTVAPNEGVAGREGEIVIRSGSLSEKIRITQEGSCDDGLSFRPETPDADRQLTLYFKATKTSPLYGYAGDVYVHTGVVSEGTWMYVPAEWNTNVDKCKMVRVADNIWSITLAPSIRQWFGSNETPVRQLGVVIRSADGSKKGTDGDSFVSVTDHLYKPFEPAAVRYASMPGGLQEGINLIDASTVTLVLYDKDKKGGHKDFAHVVGDFNDWKLSNESNSQMNRDDAVGCWWITLTGLQPTREYAFQYYVGTRAGEILRLADAYSRKILDPDNDKYIPSSTYPDAKEYPKGAVGIASVFKIQRDSYEWKVKNFRIPDKNNLMIYELLLRDFTATGDLNGAMEKIGYLKSLGFNAVELMPVQEFDGNDSWGYNPCFYFALDKAYGTDHMYKAFIDKCHEAGMAVLFDVVYNHASGSHPFARLYWDTKNNRTAADNPWFNVKEPHPYGVFHDFNHDSPLVRAFVKRNLKFLLEEYRIDGFRFDMTKGFTQNSSTEATAGNYDASRIAILKDYNETVREVNPEAVVILEHFCDEKEESELAEEGMQLWRNLNNAYCQSAMGYPSNSDFTPLVTFGTTMPYGGWVGFMESHDEERTAFKQIAYGEGPLKSDINVRMKQLAANASFFFTAPGPKMVWQFGEMGYDVSIEEGGRTGRKPLHWEYLDNEARKGLCNTYAKLLKLRREHSELFNPGSTFSWLVKTANWTGGRFLTLAATNGKRLVVVGNFTAKPIEAITSFPVTGVWTNYLDGTKLHVTSIPTGLTIPAHECRVYINF</sequence>
<protein>
    <submittedName>
        <fullName evidence="2">Alpha amylase, catalytic domain protein</fullName>
    </submittedName>
</protein>
<accession>A0A015UI23</accession>
<dbReference type="InterPro" id="IPR006047">
    <property type="entry name" value="GH13_cat_dom"/>
</dbReference>
<evidence type="ECO:0000313" key="3">
    <source>
        <dbReference type="Proteomes" id="UP000020529"/>
    </source>
</evidence>
<dbReference type="PATRIC" id="fig|1339315.3.peg.3412"/>
<gene>
    <name evidence="2" type="ORF">M124_2725</name>
</gene>
<dbReference type="AlphaFoldDB" id="A0A015UI23"/>
<dbReference type="Gene3D" id="2.60.40.10">
    <property type="entry name" value="Immunoglobulins"/>
    <property type="match status" value="3"/>
</dbReference>
<dbReference type="InterPro" id="IPR013783">
    <property type="entry name" value="Ig-like_fold"/>
</dbReference>
<name>A0A015UI23_BACFG</name>
<dbReference type="SUPFAM" id="SSF81296">
    <property type="entry name" value="E set domains"/>
    <property type="match status" value="1"/>
</dbReference>
<organism evidence="2 3">
    <name type="scientific">Bacteroides fragilis str. 3988T(B)14</name>
    <dbReference type="NCBI Taxonomy" id="1339315"/>
    <lineage>
        <taxon>Bacteria</taxon>
        <taxon>Pseudomonadati</taxon>
        <taxon>Bacteroidota</taxon>
        <taxon>Bacteroidia</taxon>
        <taxon>Bacteroidales</taxon>
        <taxon>Bacteroidaceae</taxon>
        <taxon>Bacteroides</taxon>
    </lineage>
</organism>
<comment type="caution">
    <text evidence="2">The sequence shown here is derived from an EMBL/GenBank/DDBJ whole genome shotgun (WGS) entry which is preliminary data.</text>
</comment>
<dbReference type="PROSITE" id="PS51257">
    <property type="entry name" value="PROKAR_LIPOPROTEIN"/>
    <property type="match status" value="1"/>
</dbReference>
<dbReference type="SMART" id="SM00642">
    <property type="entry name" value="Aamy"/>
    <property type="match status" value="1"/>
</dbReference>
<proteinExistence type="predicted"/>
<dbReference type="PANTHER" id="PTHR10357:SF179">
    <property type="entry name" value="NEUTRAL AND BASIC AMINO ACID TRANSPORT PROTEIN RBAT"/>
    <property type="match status" value="1"/>
</dbReference>